<dbReference type="PANTHER" id="PTHR30036">
    <property type="entry name" value="D-XYLOSE-BINDING PERIPLASMIC PROTEIN"/>
    <property type="match status" value="1"/>
</dbReference>
<proteinExistence type="inferred from homology"/>
<name>A0A3E0VFN6_9MICO</name>
<reference evidence="5 6" key="1">
    <citation type="submission" date="2017-04" db="EMBL/GenBank/DDBJ databases">
        <title>Comparative genome analysis of Subtercola boreus.</title>
        <authorList>
            <person name="Cho Y.-J."/>
            <person name="Cho A."/>
            <person name="Kim O.-S."/>
            <person name="Lee J.-I."/>
        </authorList>
    </citation>
    <scope>NUCLEOTIDE SEQUENCE [LARGE SCALE GENOMIC DNA]</scope>
    <source>
        <strain evidence="5 6">K300</strain>
    </source>
</reference>
<gene>
    <name evidence="5" type="ORF">B7R54_04350</name>
</gene>
<dbReference type="Proteomes" id="UP000256486">
    <property type="component" value="Unassembled WGS sequence"/>
</dbReference>
<evidence type="ECO:0000313" key="6">
    <source>
        <dbReference type="Proteomes" id="UP000256486"/>
    </source>
</evidence>
<protein>
    <recommendedName>
        <fullName evidence="4">Periplasmic binding protein domain-containing protein</fullName>
    </recommendedName>
</protein>
<evidence type="ECO:0000256" key="1">
    <source>
        <dbReference type="ARBA" id="ARBA00004196"/>
    </source>
</evidence>
<keyword evidence="6" id="KW-1185">Reference proteome</keyword>
<evidence type="ECO:0000256" key="2">
    <source>
        <dbReference type="ARBA" id="ARBA00007639"/>
    </source>
</evidence>
<dbReference type="EMBL" id="NBWZ01000001">
    <property type="protein sequence ID" value="RFA08541.1"/>
    <property type="molecule type" value="Genomic_DNA"/>
</dbReference>
<evidence type="ECO:0000256" key="3">
    <source>
        <dbReference type="SAM" id="MobiDB-lite"/>
    </source>
</evidence>
<feature type="region of interest" description="Disordered" evidence="3">
    <location>
        <begin position="1"/>
        <end position="25"/>
    </location>
</feature>
<dbReference type="Gene3D" id="3.40.50.2300">
    <property type="match status" value="2"/>
</dbReference>
<evidence type="ECO:0000259" key="4">
    <source>
        <dbReference type="Pfam" id="PF13407"/>
    </source>
</evidence>
<dbReference type="InterPro" id="IPR025997">
    <property type="entry name" value="SBP_2_dom"/>
</dbReference>
<dbReference type="GO" id="GO:0030246">
    <property type="term" value="F:carbohydrate binding"/>
    <property type="evidence" value="ECO:0007669"/>
    <property type="project" value="TreeGrafter"/>
</dbReference>
<comment type="similarity">
    <text evidence="2">Belongs to the bacterial solute-binding protein 2 family.</text>
</comment>
<sequence length="347" mass="36487">MSAADCPQFDSSKAHYTTPPTTPNPAAKQKNIAIVAVGMSSPTVAVGAAGVEAAITDIGWQYTLYDAKLDPSAFSTLVRQAITNKADGIIGVGLDAPLVKAAIEEATAAGIPSISVQGWDLDQDPDTSTETPVFSTRISFGDRFPDFADVVRASAADAADYLTSKAGCSGTILDFSNNEYTTLKLINQGFTGEMSTNCPNCKVVDVPWTASQFGPELTGIAKAAILKNPDVKAIQAGTNPQLGITQAIVQSGYQDKVSTLGGFGLAADFAVSTQDQGLNATTSWPVEWWSYAAVDTLNSYFNKTEPVDEGLGWKIVDKASGFPDGDSDFKPPFDVPAAYKLSWGVSN</sequence>
<dbReference type="InterPro" id="IPR028082">
    <property type="entry name" value="Peripla_BP_I"/>
</dbReference>
<comment type="caution">
    <text evidence="5">The sequence shown here is derived from an EMBL/GenBank/DDBJ whole genome shotgun (WGS) entry which is preliminary data.</text>
</comment>
<dbReference type="PANTHER" id="PTHR30036:SF7">
    <property type="entry name" value="ABC TRANSPORTER PERIPLASMIC-BINDING PROTEIN YPHF"/>
    <property type="match status" value="1"/>
</dbReference>
<comment type="subcellular location">
    <subcellularLocation>
        <location evidence="1">Cell envelope</location>
    </subcellularLocation>
</comment>
<feature type="domain" description="Periplasmic binding protein" evidence="4">
    <location>
        <begin position="47"/>
        <end position="302"/>
    </location>
</feature>
<dbReference type="AlphaFoldDB" id="A0A3E0VFN6"/>
<dbReference type="Pfam" id="PF13407">
    <property type="entry name" value="Peripla_BP_4"/>
    <property type="match status" value="1"/>
</dbReference>
<dbReference type="InterPro" id="IPR050555">
    <property type="entry name" value="Bact_Solute-Bind_Prot2"/>
</dbReference>
<organism evidence="5 6">
    <name type="scientific">Subtercola boreus</name>
    <dbReference type="NCBI Taxonomy" id="120213"/>
    <lineage>
        <taxon>Bacteria</taxon>
        <taxon>Bacillati</taxon>
        <taxon>Actinomycetota</taxon>
        <taxon>Actinomycetes</taxon>
        <taxon>Micrococcales</taxon>
        <taxon>Microbacteriaceae</taxon>
        <taxon>Subtercola</taxon>
    </lineage>
</organism>
<accession>A0A3E0VFN6</accession>
<dbReference type="GO" id="GO:0030288">
    <property type="term" value="C:outer membrane-bounded periplasmic space"/>
    <property type="evidence" value="ECO:0007669"/>
    <property type="project" value="TreeGrafter"/>
</dbReference>
<dbReference type="SUPFAM" id="SSF53822">
    <property type="entry name" value="Periplasmic binding protein-like I"/>
    <property type="match status" value="1"/>
</dbReference>
<evidence type="ECO:0000313" key="5">
    <source>
        <dbReference type="EMBL" id="RFA08541.1"/>
    </source>
</evidence>